<feature type="domain" description="K Homology" evidence="3">
    <location>
        <begin position="21"/>
        <end position="95"/>
    </location>
</feature>
<dbReference type="EMBL" id="CAUYUJ010003614">
    <property type="protein sequence ID" value="CAK0806030.1"/>
    <property type="molecule type" value="Genomic_DNA"/>
</dbReference>
<feature type="domain" description="K Homology" evidence="3">
    <location>
        <begin position="275"/>
        <end position="345"/>
    </location>
</feature>
<evidence type="ECO:0000256" key="1">
    <source>
        <dbReference type="ARBA" id="ARBA00022737"/>
    </source>
</evidence>
<dbReference type="Gene3D" id="3.30.1370.10">
    <property type="entry name" value="K Homology domain, type 1"/>
    <property type="match status" value="3"/>
</dbReference>
<reference evidence="4" key="1">
    <citation type="submission" date="2023-10" db="EMBL/GenBank/DDBJ databases">
        <authorList>
            <person name="Chen Y."/>
            <person name="Shah S."/>
            <person name="Dougan E. K."/>
            <person name="Thang M."/>
            <person name="Chan C."/>
        </authorList>
    </citation>
    <scope>NUCLEOTIDE SEQUENCE [LARGE SCALE GENOMIC DNA]</scope>
</reference>
<dbReference type="Pfam" id="PF00013">
    <property type="entry name" value="KH_1"/>
    <property type="match status" value="3"/>
</dbReference>
<dbReference type="PANTHER" id="PTHR10288">
    <property type="entry name" value="KH DOMAIN CONTAINING RNA BINDING PROTEIN"/>
    <property type="match status" value="1"/>
</dbReference>
<evidence type="ECO:0000259" key="3">
    <source>
        <dbReference type="SMART" id="SM00322"/>
    </source>
</evidence>
<dbReference type="InterPro" id="IPR004088">
    <property type="entry name" value="KH_dom_type_1"/>
</dbReference>
<comment type="caution">
    <text evidence="4">The sequence shown here is derived from an EMBL/GenBank/DDBJ whole genome shotgun (WGS) entry which is preliminary data.</text>
</comment>
<dbReference type="PROSITE" id="PS50084">
    <property type="entry name" value="KH_TYPE_1"/>
    <property type="match status" value="3"/>
</dbReference>
<keyword evidence="1" id="KW-0677">Repeat</keyword>
<dbReference type="SMART" id="SM00322">
    <property type="entry name" value="KH"/>
    <property type="match status" value="3"/>
</dbReference>
<keyword evidence="2" id="KW-0694">RNA-binding</keyword>
<dbReference type="Proteomes" id="UP001189429">
    <property type="component" value="Unassembled WGS sequence"/>
</dbReference>
<evidence type="ECO:0000313" key="5">
    <source>
        <dbReference type="Proteomes" id="UP001189429"/>
    </source>
</evidence>
<feature type="domain" description="K Homology" evidence="3">
    <location>
        <begin position="121"/>
        <end position="196"/>
    </location>
</feature>
<dbReference type="SUPFAM" id="SSF54791">
    <property type="entry name" value="Eukaryotic type KH-domain (KH-domain type I)"/>
    <property type="match status" value="3"/>
</dbReference>
<proteinExistence type="predicted"/>
<keyword evidence="5" id="KW-1185">Reference proteome</keyword>
<accession>A0ABN9QLD8</accession>
<gene>
    <name evidence="4" type="ORF">PCOR1329_LOCUS12394</name>
</gene>
<dbReference type="InterPro" id="IPR004087">
    <property type="entry name" value="KH_dom"/>
</dbReference>
<evidence type="ECO:0000313" key="4">
    <source>
        <dbReference type="EMBL" id="CAK0806030.1"/>
    </source>
</evidence>
<name>A0ABN9QLD8_9DINO</name>
<organism evidence="4 5">
    <name type="scientific">Prorocentrum cordatum</name>
    <dbReference type="NCBI Taxonomy" id="2364126"/>
    <lineage>
        <taxon>Eukaryota</taxon>
        <taxon>Sar</taxon>
        <taxon>Alveolata</taxon>
        <taxon>Dinophyceae</taxon>
        <taxon>Prorocentrales</taxon>
        <taxon>Prorocentraceae</taxon>
        <taxon>Prorocentrum</taxon>
    </lineage>
</organism>
<dbReference type="InterPro" id="IPR036612">
    <property type="entry name" value="KH_dom_type_1_sf"/>
</dbReference>
<evidence type="ECO:0000256" key="2">
    <source>
        <dbReference type="PROSITE-ProRule" id="PRU00117"/>
    </source>
</evidence>
<protein>
    <recommendedName>
        <fullName evidence="3">K Homology domain-containing protein</fullName>
    </recommendedName>
</protein>
<sequence>METKKASDGKKMASGSKAAAAKSSLKFLTPQALAGAIVGHGGSKIAAMRSENSAGMQLSDRKETYPGTDSRQLTLTCESEEALLNLTTKILKIQLELISPEELQKSNNDQWIARESLGNDSELKICLLVPRAAGGGIIGKGGASIKQLRESSGVKRLVISDGEPSSMGPASDQMVSITGSLKSCQAVIKEVSKQVQALSGEGWFGAWVASTPAASSGWEASGSDWNDWNSSWDWNSGWNDGWGHSSGGPSSGYSGLNTLVQAAWDTPPKVLEDSRGFAMSCIVPKNLTGGLIGRGGQNVQKVKERTYADISIRPIPDDPDHNSLNIVGPLPNACAAYMLMMKLYLDAEDSAAS</sequence>